<keyword evidence="5" id="KW-0325">Glycoprotein</keyword>
<evidence type="ECO:0000256" key="2">
    <source>
        <dbReference type="ARBA" id="ARBA00022487"/>
    </source>
</evidence>
<evidence type="ECO:0000256" key="3">
    <source>
        <dbReference type="ARBA" id="ARBA00022801"/>
    </source>
</evidence>
<keyword evidence="2" id="KW-0719">Serine esterase</keyword>
<keyword evidence="3 6" id="KW-0378">Hydrolase</keyword>
<evidence type="ECO:0000256" key="4">
    <source>
        <dbReference type="ARBA" id="ARBA00023157"/>
    </source>
</evidence>
<comment type="caution">
    <text evidence="8">The sequence shown here is derived from an EMBL/GenBank/DDBJ whole genome shotgun (WGS) entry which is preliminary data.</text>
</comment>
<evidence type="ECO:0000259" key="7">
    <source>
        <dbReference type="Pfam" id="PF00135"/>
    </source>
</evidence>
<dbReference type="InterPro" id="IPR019826">
    <property type="entry name" value="Carboxylesterase_B_AS"/>
</dbReference>
<evidence type="ECO:0000256" key="5">
    <source>
        <dbReference type="ARBA" id="ARBA00023180"/>
    </source>
</evidence>
<dbReference type="Pfam" id="PF00135">
    <property type="entry name" value="COesterase"/>
    <property type="match status" value="1"/>
</dbReference>
<dbReference type="PANTHER" id="PTHR43142">
    <property type="entry name" value="CARBOXYLIC ESTER HYDROLASE"/>
    <property type="match status" value="1"/>
</dbReference>
<evidence type="ECO:0000256" key="1">
    <source>
        <dbReference type="ARBA" id="ARBA00005964"/>
    </source>
</evidence>
<name>A0AAV8WL29_9CUCU</name>
<dbReference type="AlphaFoldDB" id="A0AAV8WL29"/>
<dbReference type="SUPFAM" id="SSF53474">
    <property type="entry name" value="alpha/beta-Hydrolases"/>
    <property type="match status" value="1"/>
</dbReference>
<evidence type="ECO:0000256" key="6">
    <source>
        <dbReference type="RuleBase" id="RU361235"/>
    </source>
</evidence>
<feature type="domain" description="Carboxylesterase type B" evidence="7">
    <location>
        <begin position="3"/>
        <end position="62"/>
    </location>
</feature>
<dbReference type="EMBL" id="JANEYF010005702">
    <property type="protein sequence ID" value="KAJ8927287.1"/>
    <property type="molecule type" value="Genomic_DNA"/>
</dbReference>
<reference evidence="8" key="1">
    <citation type="journal article" date="2023" name="Insect Mol. Biol.">
        <title>Genome sequencing provides insights into the evolution of gene families encoding plant cell wall-degrading enzymes in longhorned beetles.</title>
        <authorList>
            <person name="Shin N.R."/>
            <person name="Okamura Y."/>
            <person name="Kirsch R."/>
            <person name="Pauchet Y."/>
        </authorList>
    </citation>
    <scope>NUCLEOTIDE SEQUENCE</scope>
    <source>
        <strain evidence="8">RBIC_L_NR</strain>
    </source>
</reference>
<sequence length="65" mass="6854">MTGFLTTEDGVIPGNLGLKDQLLSLQWVKENINLFGGDQEKITVAGESAGGASVGLHLISKKISR</sequence>
<dbReference type="Proteomes" id="UP001162156">
    <property type="component" value="Unassembled WGS sequence"/>
</dbReference>
<organism evidence="8 9">
    <name type="scientific">Rhamnusium bicolor</name>
    <dbReference type="NCBI Taxonomy" id="1586634"/>
    <lineage>
        <taxon>Eukaryota</taxon>
        <taxon>Metazoa</taxon>
        <taxon>Ecdysozoa</taxon>
        <taxon>Arthropoda</taxon>
        <taxon>Hexapoda</taxon>
        <taxon>Insecta</taxon>
        <taxon>Pterygota</taxon>
        <taxon>Neoptera</taxon>
        <taxon>Endopterygota</taxon>
        <taxon>Coleoptera</taxon>
        <taxon>Polyphaga</taxon>
        <taxon>Cucujiformia</taxon>
        <taxon>Chrysomeloidea</taxon>
        <taxon>Cerambycidae</taxon>
        <taxon>Lepturinae</taxon>
        <taxon>Rhagiini</taxon>
        <taxon>Rhamnusium</taxon>
    </lineage>
</organism>
<keyword evidence="4" id="KW-1015">Disulfide bond</keyword>
<dbReference type="GO" id="GO:0052689">
    <property type="term" value="F:carboxylic ester hydrolase activity"/>
    <property type="evidence" value="ECO:0007669"/>
    <property type="project" value="UniProtKB-KW"/>
</dbReference>
<gene>
    <name evidence="8" type="ORF">NQ314_020290</name>
</gene>
<proteinExistence type="inferred from homology"/>
<dbReference type="Gene3D" id="3.40.50.1820">
    <property type="entry name" value="alpha/beta hydrolase"/>
    <property type="match status" value="1"/>
</dbReference>
<dbReference type="EC" id="3.1.1.-" evidence="6"/>
<dbReference type="PROSITE" id="PS00122">
    <property type="entry name" value="CARBOXYLESTERASE_B_1"/>
    <property type="match status" value="1"/>
</dbReference>
<dbReference type="InterPro" id="IPR002018">
    <property type="entry name" value="CarbesteraseB"/>
</dbReference>
<evidence type="ECO:0000313" key="8">
    <source>
        <dbReference type="EMBL" id="KAJ8927287.1"/>
    </source>
</evidence>
<evidence type="ECO:0000313" key="9">
    <source>
        <dbReference type="Proteomes" id="UP001162156"/>
    </source>
</evidence>
<accession>A0AAV8WL29</accession>
<protein>
    <recommendedName>
        <fullName evidence="6">Carboxylic ester hydrolase</fullName>
        <ecNumber evidence="6">3.1.1.-</ecNumber>
    </recommendedName>
</protein>
<comment type="similarity">
    <text evidence="1 6">Belongs to the type-B carboxylesterase/lipase family.</text>
</comment>
<dbReference type="InterPro" id="IPR029058">
    <property type="entry name" value="AB_hydrolase_fold"/>
</dbReference>
<dbReference type="PANTHER" id="PTHR43142:SF1">
    <property type="entry name" value="CARBOXYLIC ESTER HYDROLASE"/>
    <property type="match status" value="1"/>
</dbReference>
<keyword evidence="9" id="KW-1185">Reference proteome</keyword>